<dbReference type="InterPro" id="IPR015940">
    <property type="entry name" value="UBA"/>
</dbReference>
<dbReference type="NCBIfam" id="TIGR00601">
    <property type="entry name" value="rad23"/>
    <property type="match status" value="1"/>
</dbReference>
<proteinExistence type="inferred from homology"/>
<dbReference type="SUPFAM" id="SSF54236">
    <property type="entry name" value="Ubiquitin-like"/>
    <property type="match status" value="1"/>
</dbReference>
<dbReference type="FunFam" id="3.10.20.90:FF:000254">
    <property type="entry name" value="UV excision repair protein Rad23"/>
    <property type="match status" value="1"/>
</dbReference>
<dbReference type="GO" id="GO:0006289">
    <property type="term" value="P:nucleotide-excision repair"/>
    <property type="evidence" value="ECO:0007669"/>
    <property type="project" value="UniProtKB-UniRule"/>
</dbReference>
<dbReference type="SUPFAM" id="SSF46934">
    <property type="entry name" value="UBA-like"/>
    <property type="match status" value="2"/>
</dbReference>
<dbReference type="Gene3D" id="1.10.8.10">
    <property type="entry name" value="DNA helicase RuvA subunit, C-terminal domain"/>
    <property type="match status" value="2"/>
</dbReference>
<dbReference type="Pfam" id="PF00240">
    <property type="entry name" value="ubiquitin"/>
    <property type="match status" value="1"/>
</dbReference>
<organism evidence="9 10">
    <name type="scientific">Tigriopus californicus</name>
    <name type="common">Marine copepod</name>
    <dbReference type="NCBI Taxonomy" id="6832"/>
    <lineage>
        <taxon>Eukaryota</taxon>
        <taxon>Metazoa</taxon>
        <taxon>Ecdysozoa</taxon>
        <taxon>Arthropoda</taxon>
        <taxon>Crustacea</taxon>
        <taxon>Multicrustacea</taxon>
        <taxon>Hexanauplia</taxon>
        <taxon>Copepoda</taxon>
        <taxon>Harpacticoida</taxon>
        <taxon>Harpacticidae</taxon>
        <taxon>Tigriopus</taxon>
    </lineage>
</organism>
<dbReference type="PANTHER" id="PTHR10621">
    <property type="entry name" value="UV EXCISION REPAIR PROTEIN RAD23"/>
    <property type="match status" value="1"/>
</dbReference>
<dbReference type="InterPro" id="IPR004806">
    <property type="entry name" value="Rad23"/>
</dbReference>
<dbReference type="OMA" id="ENGRICC"/>
<evidence type="ECO:0000259" key="7">
    <source>
        <dbReference type="PROSITE" id="PS50030"/>
    </source>
</evidence>
<protein>
    <recommendedName>
        <fullName evidence="5">UV excision repair protein RAD23</fullName>
    </recommendedName>
</protein>
<evidence type="ECO:0000313" key="9">
    <source>
        <dbReference type="EMBL" id="TRY75256.1"/>
    </source>
</evidence>
<keyword evidence="3 5" id="KW-0234">DNA repair</keyword>
<dbReference type="InterPro" id="IPR006636">
    <property type="entry name" value="STI1_HS-bd"/>
</dbReference>
<evidence type="ECO:0000313" key="10">
    <source>
        <dbReference type="Proteomes" id="UP000318571"/>
    </source>
</evidence>
<evidence type="ECO:0000256" key="6">
    <source>
        <dbReference type="SAM" id="MobiDB-lite"/>
    </source>
</evidence>
<dbReference type="SUPFAM" id="SSF101238">
    <property type="entry name" value="XPC-binding domain"/>
    <property type="match status" value="1"/>
</dbReference>
<dbReference type="STRING" id="6832.A0A553PC43"/>
<feature type="domain" description="UBA" evidence="7">
    <location>
        <begin position="156"/>
        <end position="199"/>
    </location>
</feature>
<feature type="compositionally biased region" description="Low complexity" evidence="6">
    <location>
        <begin position="111"/>
        <end position="139"/>
    </location>
</feature>
<feature type="compositionally biased region" description="Low complexity" evidence="6">
    <location>
        <begin position="86"/>
        <end position="104"/>
    </location>
</feature>
<dbReference type="Pfam" id="PF00627">
    <property type="entry name" value="UBA"/>
    <property type="match status" value="2"/>
</dbReference>
<gene>
    <name evidence="9" type="ORF">TCAL_10089</name>
</gene>
<dbReference type="GO" id="GO:0031593">
    <property type="term" value="F:polyubiquitin modification-dependent protein binding"/>
    <property type="evidence" value="ECO:0007669"/>
    <property type="project" value="UniProtKB-UniRule"/>
</dbReference>
<dbReference type="InterPro" id="IPR036353">
    <property type="entry name" value="XPC-bd_sf"/>
</dbReference>
<comment type="function">
    <text evidence="5">Multiubiquitin chain receptor involved in modulation of proteasomal degradation. Involved in nucleotide excision repair.</text>
</comment>
<dbReference type="AlphaFoldDB" id="A0A553PC43"/>
<keyword evidence="1" id="KW-0677">Repeat</keyword>
<reference evidence="9 10" key="1">
    <citation type="journal article" date="2018" name="Nat. Ecol. Evol.">
        <title>Genomic signatures of mitonuclear coevolution across populations of Tigriopus californicus.</title>
        <authorList>
            <person name="Barreto F.S."/>
            <person name="Watson E.T."/>
            <person name="Lima T.G."/>
            <person name="Willett C.S."/>
            <person name="Edmands S."/>
            <person name="Li W."/>
            <person name="Burton R.S."/>
        </authorList>
    </citation>
    <scope>NUCLEOTIDE SEQUENCE [LARGE SCALE GENOMIC DNA]</scope>
    <source>
        <strain evidence="9 10">San Diego</strain>
    </source>
</reference>
<dbReference type="PROSITE" id="PS50053">
    <property type="entry name" value="UBIQUITIN_2"/>
    <property type="match status" value="1"/>
</dbReference>
<feature type="compositionally biased region" description="Pro residues" evidence="6">
    <location>
        <begin position="214"/>
        <end position="223"/>
    </location>
</feature>
<keyword evidence="10" id="KW-1185">Reference proteome</keyword>
<keyword evidence="4 5" id="KW-0539">Nucleus</keyword>
<dbReference type="InterPro" id="IPR009060">
    <property type="entry name" value="UBA-like_sf"/>
</dbReference>
<dbReference type="Gene3D" id="3.10.20.90">
    <property type="entry name" value="Phosphatidylinositol 3-kinase Catalytic Subunit, Chain A, domain 1"/>
    <property type="match status" value="1"/>
</dbReference>
<dbReference type="SMART" id="SM00165">
    <property type="entry name" value="UBA"/>
    <property type="match status" value="2"/>
</dbReference>
<feature type="domain" description="Ubiquitin-like" evidence="8">
    <location>
        <begin position="1"/>
        <end position="79"/>
    </location>
</feature>
<evidence type="ECO:0000256" key="4">
    <source>
        <dbReference type="ARBA" id="ARBA00023242"/>
    </source>
</evidence>
<dbReference type="OrthoDB" id="419317at2759"/>
<dbReference type="Gene3D" id="1.10.10.540">
    <property type="entry name" value="XPC-binding domain"/>
    <property type="match status" value="1"/>
</dbReference>
<dbReference type="Pfam" id="PF09280">
    <property type="entry name" value="XPC-binding"/>
    <property type="match status" value="1"/>
</dbReference>
<comment type="similarity">
    <text evidence="5">Belongs to the RAD23 family.</text>
</comment>
<dbReference type="SMART" id="SM00213">
    <property type="entry name" value="UBQ"/>
    <property type="match status" value="1"/>
</dbReference>
<dbReference type="EMBL" id="VCGU01000005">
    <property type="protein sequence ID" value="TRY75256.1"/>
    <property type="molecule type" value="Genomic_DNA"/>
</dbReference>
<accession>A0A553PC43</accession>
<feature type="region of interest" description="Disordered" evidence="6">
    <location>
        <begin position="86"/>
        <end position="146"/>
    </location>
</feature>
<dbReference type="GO" id="GO:0070628">
    <property type="term" value="F:proteasome binding"/>
    <property type="evidence" value="ECO:0007669"/>
    <property type="project" value="TreeGrafter"/>
</dbReference>
<feature type="domain" description="UBA" evidence="7">
    <location>
        <begin position="345"/>
        <end position="385"/>
    </location>
</feature>
<dbReference type="GO" id="GO:0043161">
    <property type="term" value="P:proteasome-mediated ubiquitin-dependent protein catabolic process"/>
    <property type="evidence" value="ECO:0007669"/>
    <property type="project" value="UniProtKB-UniRule"/>
</dbReference>
<dbReference type="Proteomes" id="UP000318571">
    <property type="component" value="Chromosome 2"/>
</dbReference>
<evidence type="ECO:0000256" key="5">
    <source>
        <dbReference type="RuleBase" id="RU367049"/>
    </source>
</evidence>
<dbReference type="PROSITE" id="PS50030">
    <property type="entry name" value="UBA"/>
    <property type="match status" value="2"/>
</dbReference>
<feature type="region of interest" description="Disordered" evidence="6">
    <location>
        <begin position="314"/>
        <end position="337"/>
    </location>
</feature>
<dbReference type="InterPro" id="IPR029071">
    <property type="entry name" value="Ubiquitin-like_domsf"/>
</dbReference>
<comment type="subcellular location">
    <subcellularLocation>
        <location evidence="5">Nucleus</location>
    </subcellularLocation>
    <subcellularLocation>
        <location evidence="5">Cytoplasm</location>
    </subcellularLocation>
</comment>
<evidence type="ECO:0000259" key="8">
    <source>
        <dbReference type="PROSITE" id="PS50053"/>
    </source>
</evidence>
<dbReference type="FunFam" id="1.10.8.10:FF:000002">
    <property type="entry name" value="UV excision repair protein RAD23 homolog"/>
    <property type="match status" value="1"/>
</dbReference>
<feature type="compositionally biased region" description="Gly residues" evidence="6">
    <location>
        <begin position="236"/>
        <end position="248"/>
    </location>
</feature>
<dbReference type="GO" id="GO:0043130">
    <property type="term" value="F:ubiquitin binding"/>
    <property type="evidence" value="ECO:0007669"/>
    <property type="project" value="UniProtKB-UniRule"/>
</dbReference>
<dbReference type="InterPro" id="IPR015360">
    <property type="entry name" value="XPC-bd"/>
</dbReference>
<dbReference type="GO" id="GO:0005654">
    <property type="term" value="C:nucleoplasm"/>
    <property type="evidence" value="ECO:0007669"/>
    <property type="project" value="TreeGrafter"/>
</dbReference>
<dbReference type="GO" id="GO:0003684">
    <property type="term" value="F:damaged DNA binding"/>
    <property type="evidence" value="ECO:0007669"/>
    <property type="project" value="UniProtKB-UniRule"/>
</dbReference>
<dbReference type="CDD" id="cd14427">
    <property type="entry name" value="UBA2_HR23A"/>
    <property type="match status" value="1"/>
</dbReference>
<dbReference type="CDD" id="cd01805">
    <property type="entry name" value="Ubl_Rad23"/>
    <property type="match status" value="1"/>
</dbReference>
<keyword evidence="5" id="KW-0963">Cytoplasm</keyword>
<sequence length="389" mass="40557">MWLTLKNLQQETFTLEVTLDLTVKDLKALIEKEKGADSYPVSAQKLIYTGKIMVDDDPLSKYSIDEKKFIVVMVAKVKPAPAVAPATAAVPAPPAQATAAAPPAETEMTDASAAPTPAPTPASSETTPAESETSRTATAVPAGPVSVEAPPAGGIVMGEEYNNMVKNIMDMGYDRPQVVAALRASYNNPERAVEYLLTGIPPEVAADANEGPPNVAPAGPPVSRPSTESAPTGLAGSTGGGSSSGGGQSAPRTGAEALAFLRNQEQFQQMRTLLQQNPNMLNAVLQQIGSSNPQLLQLISQNQEEFIRMINEPEGGGSGATPGGQEGGEGEGLLGGGGSVIQMSTQDKEAIDRLKALGFPEHLVVQAYFACEKNENLAANFLLSQTMDD</sequence>
<evidence type="ECO:0000256" key="2">
    <source>
        <dbReference type="ARBA" id="ARBA00022763"/>
    </source>
</evidence>
<feature type="region of interest" description="Disordered" evidence="6">
    <location>
        <begin position="204"/>
        <end position="252"/>
    </location>
</feature>
<dbReference type="PRINTS" id="PR01839">
    <property type="entry name" value="RAD23PROTEIN"/>
</dbReference>
<dbReference type="PANTHER" id="PTHR10621:SF0">
    <property type="entry name" value="UV EXCISION REPAIR PROTEIN RAD23"/>
    <property type="match status" value="1"/>
</dbReference>
<dbReference type="FunFam" id="1.10.10.540:FF:000001">
    <property type="entry name" value="UV excision repair protein RAD23 B"/>
    <property type="match status" value="1"/>
</dbReference>
<comment type="caution">
    <text evidence="9">The sequence shown here is derived from an EMBL/GenBank/DDBJ whole genome shotgun (WGS) entry which is preliminary data.</text>
</comment>
<dbReference type="GO" id="GO:0005829">
    <property type="term" value="C:cytosol"/>
    <property type="evidence" value="ECO:0007669"/>
    <property type="project" value="TreeGrafter"/>
</dbReference>
<dbReference type="FunFam" id="1.10.8.10:FF:000003">
    <property type="entry name" value="UV excision repair protein RAD23 homolog"/>
    <property type="match status" value="1"/>
</dbReference>
<evidence type="ECO:0000256" key="1">
    <source>
        <dbReference type="ARBA" id="ARBA00022737"/>
    </source>
</evidence>
<evidence type="ECO:0000256" key="3">
    <source>
        <dbReference type="ARBA" id="ARBA00023204"/>
    </source>
</evidence>
<keyword evidence="2 5" id="KW-0227">DNA damage</keyword>
<name>A0A553PC43_TIGCA</name>
<dbReference type="InterPro" id="IPR000626">
    <property type="entry name" value="Ubiquitin-like_dom"/>
</dbReference>
<dbReference type="SMART" id="SM00727">
    <property type="entry name" value="STI1"/>
    <property type="match status" value="1"/>
</dbReference>